<dbReference type="Pfam" id="PF22422">
    <property type="entry name" value="MGH1-like_GH"/>
    <property type="match status" value="2"/>
</dbReference>
<dbReference type="Proteomes" id="UP000676506">
    <property type="component" value="Chromosome 2"/>
</dbReference>
<dbReference type="InterPro" id="IPR012341">
    <property type="entry name" value="6hp_glycosidase-like_sf"/>
</dbReference>
<evidence type="ECO:0000259" key="1">
    <source>
        <dbReference type="Pfam" id="PF22422"/>
    </source>
</evidence>
<proteinExistence type="predicted"/>
<dbReference type="SUPFAM" id="SSF48208">
    <property type="entry name" value="Six-hairpin glycosidases"/>
    <property type="match status" value="1"/>
</dbReference>
<evidence type="ECO:0000313" key="2">
    <source>
        <dbReference type="EMBL" id="QUW04454.1"/>
    </source>
</evidence>
<reference evidence="2 3" key="1">
    <citation type="submission" date="2021-03" db="EMBL/GenBank/DDBJ databases">
        <title>Genomic and phenotypic characterization of Chloracidobacterium isolates provides evidence for multiple species.</title>
        <authorList>
            <person name="Saini M.K."/>
            <person name="Costas A.M.G."/>
            <person name="Tank M."/>
            <person name="Bryant D.A."/>
        </authorList>
    </citation>
    <scope>NUCLEOTIDE SEQUENCE [LARGE SCALE GENOMIC DNA]</scope>
    <source>
        <strain evidence="2 3">BV2-C</strain>
    </source>
</reference>
<feature type="domain" description="Mannosylglycerate hydrolase MGH1-like glycoside hydrolase" evidence="1">
    <location>
        <begin position="697"/>
        <end position="872"/>
    </location>
</feature>
<protein>
    <submittedName>
        <fullName evidence="2">Glucosidase</fullName>
    </submittedName>
</protein>
<dbReference type="InterPro" id="IPR008928">
    <property type="entry name" value="6-hairpin_glycosidase_sf"/>
</dbReference>
<name>A0ABX8BFK1_9BACT</name>
<organism evidence="2 3">
    <name type="scientific">Chloracidobacterium validum</name>
    <dbReference type="NCBI Taxonomy" id="2821543"/>
    <lineage>
        <taxon>Bacteria</taxon>
        <taxon>Pseudomonadati</taxon>
        <taxon>Acidobacteriota</taxon>
        <taxon>Terriglobia</taxon>
        <taxon>Terriglobales</taxon>
        <taxon>Acidobacteriaceae</taxon>
        <taxon>Chloracidobacterium</taxon>
    </lineage>
</organism>
<dbReference type="PANTHER" id="PTHR10412">
    <property type="entry name" value="MANNOSYL-OLIGOSACCHARIDE GLUCOSIDASE"/>
    <property type="match status" value="1"/>
</dbReference>
<feature type="domain" description="Mannosylglycerate hydrolase MGH1-like glycoside hydrolase" evidence="1">
    <location>
        <begin position="427"/>
        <end position="530"/>
    </location>
</feature>
<dbReference type="Gene3D" id="1.50.10.10">
    <property type="match status" value="1"/>
</dbReference>
<gene>
    <name evidence="2" type="ORF">J8C06_11705</name>
</gene>
<dbReference type="PANTHER" id="PTHR10412:SF10">
    <property type="entry name" value="GLYCOSYL HYDROLASE FAMILY 63 C-TERMINAL DOMAIN-CONTAINING PROTEIN"/>
    <property type="match status" value="1"/>
</dbReference>
<dbReference type="InterPro" id="IPR054491">
    <property type="entry name" value="MGH1-like_GH"/>
</dbReference>
<accession>A0ABX8BFK1</accession>
<dbReference type="RefSeq" id="WP_211430343.1">
    <property type="nucleotide sequence ID" value="NZ_CP072649.1"/>
</dbReference>
<sequence>MPTAEELRLEESAARTKHWKRWGPYVSERAWGTVREDYSPHGDAWSYFPYEHSRSKAYRWGEDGLAGICDRRQIMCFALALWNERDPHLKERLFGLTGPQGNHGEDVKEYYFYLDSTPTHSYMKWLYKYPQARFPYEELLHFGRKRSRREPEYELLDTGVFEGNRYFDVFVEYAKADVDDLVIRITAVNRGPEPAPLHILPTLWFRNTWSWQPMPGEKPYIRQLSDLGRMRVMACDHPTLGNRWLYCADAPDLLFTENETNLERLYGAPNRTPYVKDGINDYLVQGRTDAVNPARTGTKAAAHYRVELEGGGATTIWLRLCNYDPETLRGEPFGPAARVMAQRQAEADEFYATRIPETLSDDAKNVMRQAFAGLLWTKQFYAYEVDRWLTGDPLQPPPPQSRRRGRNRNWLHLHCEDVISMPDKWEYPWFAAWDLAFHCVPLALVDSEFAKQQLILMLREWYMHPNGQLPAYEWTFDDVNPPVHAWAAWRVYKIEKKRTGRGDTAFLERIFHKLLLNFTWWINRKDADGSNIFEGGFLGLDNIGVFDRSAKLPTGGTLQQSDATSWMGMYCLNMLAIALELARYDTVYEDVASKFYEHFLYIADALSHRGGAEGDALWDEQDGFYYDAVAFPDGRRLQLRVRSLVGLIPLFAVQMMESWWLEQLPGFRRRMDWFVRNRPELVNSIVSVDEQGNVMQQLLSLPNTSQLRRILRVMLNEQEFLSPYGIRSVSRYHLANPYVLHVDGQEHRVDYDPAESSIPMFGGNSNWRGPIWFPVNFLIIESLQKFHHFYGDSFKVECPTGSGHMMTLWEVAAELSRRLARIFLRDAEGKRPVYRHAGMACFDTDPHWRDLVLFYEYFHGDTGAGLGASHQTGWTGLVAKLLVQSGEG</sequence>
<evidence type="ECO:0000313" key="3">
    <source>
        <dbReference type="Proteomes" id="UP000676506"/>
    </source>
</evidence>
<dbReference type="InterPro" id="IPR004888">
    <property type="entry name" value="Glycoside_hydrolase_63"/>
</dbReference>
<keyword evidence="3" id="KW-1185">Reference proteome</keyword>
<dbReference type="EMBL" id="CP072649">
    <property type="protein sequence ID" value="QUW04454.1"/>
    <property type="molecule type" value="Genomic_DNA"/>
</dbReference>